<keyword evidence="3 6" id="KW-0539">Nucleus</keyword>
<feature type="region of interest" description="Disordered" evidence="7">
    <location>
        <begin position="689"/>
        <end position="833"/>
    </location>
</feature>
<dbReference type="PANTHER" id="PTHR23081">
    <property type="entry name" value="RNA POLYMERASE II CTD PHOSPHATASE"/>
    <property type="match status" value="1"/>
</dbReference>
<feature type="compositionally biased region" description="Acidic residues" evidence="7">
    <location>
        <begin position="209"/>
        <end position="221"/>
    </location>
</feature>
<feature type="region of interest" description="Disordered" evidence="7">
    <location>
        <begin position="441"/>
        <end position="478"/>
    </location>
</feature>
<evidence type="ECO:0000256" key="4">
    <source>
        <dbReference type="ARBA" id="ARBA00047761"/>
    </source>
</evidence>
<name>A0A0C3AXU3_9AGAM</name>
<dbReference type="PROSITE" id="PS50969">
    <property type="entry name" value="FCP1"/>
    <property type="match status" value="1"/>
</dbReference>
<evidence type="ECO:0000256" key="7">
    <source>
        <dbReference type="SAM" id="MobiDB-lite"/>
    </source>
</evidence>
<dbReference type="EC" id="3.1.3.16" evidence="6"/>
<dbReference type="Gene3D" id="3.40.50.10190">
    <property type="entry name" value="BRCT domain"/>
    <property type="match status" value="1"/>
</dbReference>
<dbReference type="SMART" id="SM00292">
    <property type="entry name" value="BRCT"/>
    <property type="match status" value="1"/>
</dbReference>
<organism evidence="10 11">
    <name type="scientific">Scleroderma citrinum Foug A</name>
    <dbReference type="NCBI Taxonomy" id="1036808"/>
    <lineage>
        <taxon>Eukaryota</taxon>
        <taxon>Fungi</taxon>
        <taxon>Dikarya</taxon>
        <taxon>Basidiomycota</taxon>
        <taxon>Agaricomycotina</taxon>
        <taxon>Agaricomycetes</taxon>
        <taxon>Agaricomycetidae</taxon>
        <taxon>Boletales</taxon>
        <taxon>Sclerodermatineae</taxon>
        <taxon>Sclerodermataceae</taxon>
        <taxon>Scleroderma</taxon>
    </lineage>
</organism>
<dbReference type="SUPFAM" id="SSF52113">
    <property type="entry name" value="BRCT domain"/>
    <property type="match status" value="1"/>
</dbReference>
<evidence type="ECO:0000256" key="2">
    <source>
        <dbReference type="ARBA" id="ARBA00022801"/>
    </source>
</evidence>
<evidence type="ECO:0000259" key="8">
    <source>
        <dbReference type="PROSITE" id="PS50172"/>
    </source>
</evidence>
<gene>
    <name evidence="10" type="ORF">SCLCIDRAFT_102600</name>
</gene>
<keyword evidence="2 6" id="KW-0378">Hydrolase</keyword>
<feature type="domain" description="BRCT" evidence="8">
    <location>
        <begin position="538"/>
        <end position="631"/>
    </location>
</feature>
<proteinExistence type="predicted"/>
<dbReference type="InterPro" id="IPR039189">
    <property type="entry name" value="Fcp1"/>
</dbReference>
<dbReference type="AlphaFoldDB" id="A0A0C3AXU3"/>
<feature type="compositionally biased region" description="Acidic residues" evidence="7">
    <location>
        <begin position="689"/>
        <end position="698"/>
    </location>
</feature>
<evidence type="ECO:0000256" key="5">
    <source>
        <dbReference type="ARBA" id="ARBA00048336"/>
    </source>
</evidence>
<dbReference type="InterPro" id="IPR011947">
    <property type="entry name" value="FCP1_euk"/>
</dbReference>
<evidence type="ECO:0000259" key="9">
    <source>
        <dbReference type="PROSITE" id="PS50969"/>
    </source>
</evidence>
<reference evidence="11" key="2">
    <citation type="submission" date="2015-01" db="EMBL/GenBank/DDBJ databases">
        <title>Evolutionary Origins and Diversification of the Mycorrhizal Mutualists.</title>
        <authorList>
            <consortium name="DOE Joint Genome Institute"/>
            <consortium name="Mycorrhizal Genomics Consortium"/>
            <person name="Kohler A."/>
            <person name="Kuo A."/>
            <person name="Nagy L.G."/>
            <person name="Floudas D."/>
            <person name="Copeland A."/>
            <person name="Barry K.W."/>
            <person name="Cichocki N."/>
            <person name="Veneault-Fourrey C."/>
            <person name="LaButti K."/>
            <person name="Lindquist E.A."/>
            <person name="Lipzen A."/>
            <person name="Lundell T."/>
            <person name="Morin E."/>
            <person name="Murat C."/>
            <person name="Riley R."/>
            <person name="Ohm R."/>
            <person name="Sun H."/>
            <person name="Tunlid A."/>
            <person name="Henrissat B."/>
            <person name="Grigoriev I.V."/>
            <person name="Hibbett D.S."/>
            <person name="Martin F."/>
        </authorList>
    </citation>
    <scope>NUCLEOTIDE SEQUENCE [LARGE SCALE GENOMIC DNA]</scope>
    <source>
        <strain evidence="11">Foug A</strain>
    </source>
</reference>
<evidence type="ECO:0000313" key="11">
    <source>
        <dbReference type="Proteomes" id="UP000053989"/>
    </source>
</evidence>
<sequence>MSSPTELHLPQHLPYPVKVISLDVKPSSPVQRGTRLLSYSFEYQPQIPGSRPELRFGTWDCSLEGIIDTWKVRVGDEITLQRAKAKPVVIISEPCKHGVQIGGLCGLCGKDMTTYDYTGFSDASRARIQMTHCAFGPTVSLEEAEKIEKETAERLLTVRKLSLIVDLDQTIVHATVDPTVGEWIAEGEAWEARQAKKAEAATSSTNSDSDSDDTDEDEDECNPNWHALKDVRKFRLGPEAFGVPLHKLRSKGKQKHIENQGCMYYIKPRPGYQSFLRQLSCKYEMHVYTMGTRAYAEEVCAAIDPDNTIFGGRILSRDESESLTQKSLQRLFPCDTSMVVIIDDRADVWEWSPNLIKVIPYDFFIGIGDINSAFLPRIEFPGYKSSQGDCKTAAPSSDPPALSPPSYTQPEERERAEQESKAMLTQNSLALEAQVEGRPLAKKQEALQTASDESGSSTNTPSDPPSSEKVQATDASPRKALLKNDDTELKRVADLLGEVHRQFYASYDSDHTEELTRHRTGKLISSRPYDVKQIIPRMRQRTLEGVHILFSSVIPLDTRPETTEIWRVAHMFGSQCYTELSGQITHVVAAKHGTAKVDAARKRGGIKIVRLTWFTDSVALWQRQEETPYLLEDPTPSAASLSPNLDPHQISSDPEPDADDWDVEPAVEKRTLELTDIDWNDINEEVEAALNESDDEDDIGSRHSGVRSGMATDDDDATTDDSRSQDSVNLTPRPNRKRLRSVTPSERSTASDQQDVVRSPLAKRKKLSASRTGMSRLKEAFTAEEIAAASRLGSRSSSLQRPTPSPGTPSPINEDDEEEEDEDFLARELEEWS</sequence>
<dbReference type="InterPro" id="IPR001357">
    <property type="entry name" value="BRCT_dom"/>
</dbReference>
<dbReference type="NCBIfam" id="TIGR02250">
    <property type="entry name" value="FCP1_euk"/>
    <property type="match status" value="1"/>
</dbReference>
<dbReference type="CDD" id="cd07521">
    <property type="entry name" value="HAD_FCP1-like"/>
    <property type="match status" value="1"/>
</dbReference>
<dbReference type="PANTHER" id="PTHR23081:SF36">
    <property type="entry name" value="RNA POLYMERASE II SUBUNIT A C-TERMINAL DOMAIN PHOSPHATASE"/>
    <property type="match status" value="1"/>
</dbReference>
<dbReference type="SMART" id="SM00577">
    <property type="entry name" value="CPDc"/>
    <property type="match status" value="1"/>
</dbReference>
<dbReference type="InterPro" id="IPR023214">
    <property type="entry name" value="HAD_sf"/>
</dbReference>
<dbReference type="FunCoup" id="A0A0C3AXU3">
    <property type="interactions" value="336"/>
</dbReference>
<comment type="subcellular location">
    <subcellularLocation>
        <location evidence="1 6">Nucleus</location>
    </subcellularLocation>
</comment>
<keyword evidence="11" id="KW-1185">Reference proteome</keyword>
<dbReference type="Pfam" id="PF03031">
    <property type="entry name" value="NIF"/>
    <property type="match status" value="1"/>
</dbReference>
<dbReference type="HOGENOM" id="CLU_007683_0_1_1"/>
<protein>
    <recommendedName>
        <fullName evidence="6">RNA polymerase II subunit A C-terminal domain phosphatase</fullName>
        <ecNumber evidence="6">3.1.3.16</ecNumber>
    </recommendedName>
</protein>
<dbReference type="STRING" id="1036808.A0A0C3AXU3"/>
<comment type="catalytic activity">
    <reaction evidence="4 6">
        <text>O-phospho-L-seryl-[protein] + H2O = L-seryl-[protein] + phosphate</text>
        <dbReference type="Rhea" id="RHEA:20629"/>
        <dbReference type="Rhea" id="RHEA-COMP:9863"/>
        <dbReference type="Rhea" id="RHEA-COMP:11604"/>
        <dbReference type="ChEBI" id="CHEBI:15377"/>
        <dbReference type="ChEBI" id="CHEBI:29999"/>
        <dbReference type="ChEBI" id="CHEBI:43474"/>
        <dbReference type="ChEBI" id="CHEBI:83421"/>
        <dbReference type="EC" id="3.1.3.16"/>
    </reaction>
</comment>
<feature type="region of interest" description="Disordered" evidence="7">
    <location>
        <begin position="632"/>
        <end position="661"/>
    </location>
</feature>
<feature type="compositionally biased region" description="Basic and acidic residues" evidence="7">
    <location>
        <begin position="824"/>
        <end position="833"/>
    </location>
</feature>
<accession>A0A0C3AXU3</accession>
<dbReference type="GO" id="GO:0008420">
    <property type="term" value="F:RNA polymerase II CTD heptapeptide repeat phosphatase activity"/>
    <property type="evidence" value="ECO:0007669"/>
    <property type="project" value="UniProtKB-UniRule"/>
</dbReference>
<comment type="function">
    <text evidence="6">This promotes the activity of RNA polymerase II.</text>
</comment>
<dbReference type="SUPFAM" id="SSF56784">
    <property type="entry name" value="HAD-like"/>
    <property type="match status" value="1"/>
</dbReference>
<evidence type="ECO:0000256" key="1">
    <source>
        <dbReference type="ARBA" id="ARBA00004123"/>
    </source>
</evidence>
<dbReference type="EMBL" id="KN822006">
    <property type="protein sequence ID" value="KIM69802.1"/>
    <property type="molecule type" value="Genomic_DNA"/>
</dbReference>
<dbReference type="InterPro" id="IPR036412">
    <property type="entry name" value="HAD-like_sf"/>
</dbReference>
<dbReference type="CDD" id="cd17729">
    <property type="entry name" value="BRCT_CTDP1"/>
    <property type="match status" value="1"/>
</dbReference>
<dbReference type="Gene3D" id="3.40.50.1000">
    <property type="entry name" value="HAD superfamily/HAD-like"/>
    <property type="match status" value="1"/>
</dbReference>
<dbReference type="GO" id="GO:0005634">
    <property type="term" value="C:nucleus"/>
    <property type="evidence" value="ECO:0007669"/>
    <property type="project" value="UniProtKB-SubCell"/>
</dbReference>
<evidence type="ECO:0000256" key="3">
    <source>
        <dbReference type="ARBA" id="ARBA00023242"/>
    </source>
</evidence>
<dbReference type="InterPro" id="IPR036420">
    <property type="entry name" value="BRCT_dom_sf"/>
</dbReference>
<dbReference type="Pfam" id="PF12738">
    <property type="entry name" value="PTCB-BRCT"/>
    <property type="match status" value="1"/>
</dbReference>
<reference evidence="10 11" key="1">
    <citation type="submission" date="2014-04" db="EMBL/GenBank/DDBJ databases">
        <authorList>
            <consortium name="DOE Joint Genome Institute"/>
            <person name="Kuo A."/>
            <person name="Kohler A."/>
            <person name="Nagy L.G."/>
            <person name="Floudas D."/>
            <person name="Copeland A."/>
            <person name="Barry K.W."/>
            <person name="Cichocki N."/>
            <person name="Veneault-Fourrey C."/>
            <person name="LaButti K."/>
            <person name="Lindquist E.A."/>
            <person name="Lipzen A."/>
            <person name="Lundell T."/>
            <person name="Morin E."/>
            <person name="Murat C."/>
            <person name="Sun H."/>
            <person name="Tunlid A."/>
            <person name="Henrissat B."/>
            <person name="Grigoriev I.V."/>
            <person name="Hibbett D.S."/>
            <person name="Martin F."/>
            <person name="Nordberg H.P."/>
            <person name="Cantor M.N."/>
            <person name="Hua S.X."/>
        </authorList>
    </citation>
    <scope>NUCLEOTIDE SEQUENCE [LARGE SCALE GENOMIC DNA]</scope>
    <source>
        <strain evidence="10 11">Foug A</strain>
    </source>
</reference>
<dbReference type="PROSITE" id="PS50172">
    <property type="entry name" value="BRCT"/>
    <property type="match status" value="1"/>
</dbReference>
<feature type="region of interest" description="Disordered" evidence="7">
    <location>
        <begin position="385"/>
        <end position="423"/>
    </location>
</feature>
<feature type="region of interest" description="Disordered" evidence="7">
    <location>
        <begin position="194"/>
        <end position="223"/>
    </location>
</feature>
<feature type="compositionally biased region" description="Low complexity" evidence="7">
    <location>
        <begin position="454"/>
        <end position="467"/>
    </location>
</feature>
<feature type="domain" description="FCP1 homology" evidence="9">
    <location>
        <begin position="156"/>
        <end position="381"/>
    </location>
</feature>
<feature type="compositionally biased region" description="Basic and acidic residues" evidence="7">
    <location>
        <begin position="410"/>
        <end position="420"/>
    </location>
</feature>
<dbReference type="Proteomes" id="UP000053989">
    <property type="component" value="Unassembled WGS sequence"/>
</dbReference>
<evidence type="ECO:0000256" key="6">
    <source>
        <dbReference type="RuleBase" id="RU366066"/>
    </source>
</evidence>
<dbReference type="InParanoid" id="A0A0C3AXU3"/>
<comment type="catalytic activity">
    <reaction evidence="5 6">
        <text>O-phospho-L-threonyl-[protein] + H2O = L-threonyl-[protein] + phosphate</text>
        <dbReference type="Rhea" id="RHEA:47004"/>
        <dbReference type="Rhea" id="RHEA-COMP:11060"/>
        <dbReference type="Rhea" id="RHEA-COMP:11605"/>
        <dbReference type="ChEBI" id="CHEBI:15377"/>
        <dbReference type="ChEBI" id="CHEBI:30013"/>
        <dbReference type="ChEBI" id="CHEBI:43474"/>
        <dbReference type="ChEBI" id="CHEBI:61977"/>
        <dbReference type="EC" id="3.1.3.16"/>
    </reaction>
</comment>
<feature type="compositionally biased region" description="Low complexity" evidence="7">
    <location>
        <begin position="787"/>
        <end position="799"/>
    </location>
</feature>
<dbReference type="InterPro" id="IPR004274">
    <property type="entry name" value="FCP1_dom"/>
</dbReference>
<evidence type="ECO:0000313" key="10">
    <source>
        <dbReference type="EMBL" id="KIM69802.1"/>
    </source>
</evidence>
<feature type="compositionally biased region" description="Acidic residues" evidence="7">
    <location>
        <begin position="813"/>
        <end position="823"/>
    </location>
</feature>
<feature type="compositionally biased region" description="Polar residues" evidence="7">
    <location>
        <begin position="742"/>
        <end position="756"/>
    </location>
</feature>
<dbReference type="OrthoDB" id="10249888at2759"/>